<evidence type="ECO:0000313" key="2">
    <source>
        <dbReference type="Proteomes" id="UP001152300"/>
    </source>
</evidence>
<evidence type="ECO:0000313" key="1">
    <source>
        <dbReference type="EMBL" id="KAJ8059365.1"/>
    </source>
</evidence>
<name>A0A9X0AAV9_9HELO</name>
<protein>
    <submittedName>
        <fullName evidence="1">Uncharacterized protein</fullName>
    </submittedName>
</protein>
<comment type="caution">
    <text evidence="1">The sequence shown here is derived from an EMBL/GenBank/DDBJ whole genome shotgun (WGS) entry which is preliminary data.</text>
</comment>
<dbReference type="AlphaFoldDB" id="A0A9X0AAV9"/>
<sequence>MLPRPSTSCRRLKHHLTTSFECVWVSEEDLHNAVQRFCGTSNTIRRHGSSVPGPMESRRRLGRRRMTHVTEMTQAPMYDLGALWCSSWGPEKIESQWKAPTPRITEQPKHPPILPSWLTNWTPLPEQPTDIFTETANVEESTGNLYDMLQQERQIKNHFYDFEMAIEAHRRECTEMKRDQKTKKNKSRHRQLAESTKALKLCLSFGEKLQQSLTLGLVTSDLLSKSLRTVTNVFMEIGSGSFSDTTSSTKESLNMEDCFRGFSSGVTEQILAFHKLVWDGIVSCKVLEPADFDSGVVGEYLLLLAALPSTKETQLLISEILPSLSAVQVESNVGNILSLLNKWSLSWLKKSKNPPDATKFLAKAEASLIASQRSINHIRMLMWSNRGKEAPELIQRILDIFVRSSREFSIASNKLWCAESIFMPHSHSIDAMSTTLAALPKEVTSTLIRSHSEVICSAAFWNQRSVSGPIDYLAQSHRIRFNWLSVLSKLENIDDSMFTEAFISLQQQDLNRFNLDTKKYTLTWRQISELVLNRWTSQGILTNGNVIIDTFKMKTLHSPFSFGWLLWTLEKYGQLSDGMIQSLLDFLLDVKGFGHIHAVLKQSKMFNIRVNTDVLAGLVNNTTSVDLQAAYNIYMQHCVGGVKPEACASLFATMVYHGSEGIWTALDAPIYAAMPKWKRKAPSHKILSQARIELVHELAKAFAHHKVKNPRQALRNVTQCWHYLRAHKVKPTSEISRAVTRVGIIADVRDGKWGRTERVRWVLEVIEKAEGPEVADAVRRAVAKWREKLRIRLEKKKEGYIV</sequence>
<reference evidence="1" key="1">
    <citation type="submission" date="2022-11" db="EMBL/GenBank/DDBJ databases">
        <title>Genome Resource of Sclerotinia nivalis Strain SnTB1, a Plant Pathogen Isolated from American Ginseng.</title>
        <authorList>
            <person name="Fan S."/>
        </authorList>
    </citation>
    <scope>NUCLEOTIDE SEQUENCE</scope>
    <source>
        <strain evidence="1">SnTB1</strain>
    </source>
</reference>
<dbReference type="OrthoDB" id="5428038at2759"/>
<organism evidence="1 2">
    <name type="scientific">Sclerotinia nivalis</name>
    <dbReference type="NCBI Taxonomy" id="352851"/>
    <lineage>
        <taxon>Eukaryota</taxon>
        <taxon>Fungi</taxon>
        <taxon>Dikarya</taxon>
        <taxon>Ascomycota</taxon>
        <taxon>Pezizomycotina</taxon>
        <taxon>Leotiomycetes</taxon>
        <taxon>Helotiales</taxon>
        <taxon>Sclerotiniaceae</taxon>
        <taxon>Sclerotinia</taxon>
    </lineage>
</organism>
<dbReference type="EMBL" id="JAPEIS010000015">
    <property type="protein sequence ID" value="KAJ8059365.1"/>
    <property type="molecule type" value="Genomic_DNA"/>
</dbReference>
<accession>A0A9X0AAV9</accession>
<proteinExistence type="predicted"/>
<dbReference type="Proteomes" id="UP001152300">
    <property type="component" value="Unassembled WGS sequence"/>
</dbReference>
<gene>
    <name evidence="1" type="ORF">OCU04_012318</name>
</gene>
<keyword evidence="2" id="KW-1185">Reference proteome</keyword>